<comment type="caution">
    <text evidence="1">The sequence shown here is derived from an EMBL/GenBank/DDBJ whole genome shotgun (WGS) entry which is preliminary data.</text>
</comment>
<dbReference type="EMBL" id="JALNTZ010000005">
    <property type="protein sequence ID" value="KAJ3651886.1"/>
    <property type="molecule type" value="Genomic_DNA"/>
</dbReference>
<reference evidence="1" key="1">
    <citation type="journal article" date="2023" name="G3 (Bethesda)">
        <title>Whole genome assemblies of Zophobas morio and Tenebrio molitor.</title>
        <authorList>
            <person name="Kaur S."/>
            <person name="Stinson S.A."/>
            <person name="diCenzo G.C."/>
        </authorList>
    </citation>
    <scope>NUCLEOTIDE SEQUENCE</scope>
    <source>
        <strain evidence="1">QUZm001</strain>
    </source>
</reference>
<gene>
    <name evidence="1" type="ORF">Zmor_017890</name>
</gene>
<evidence type="ECO:0000313" key="2">
    <source>
        <dbReference type="Proteomes" id="UP001168821"/>
    </source>
</evidence>
<organism evidence="1 2">
    <name type="scientific">Zophobas morio</name>
    <dbReference type="NCBI Taxonomy" id="2755281"/>
    <lineage>
        <taxon>Eukaryota</taxon>
        <taxon>Metazoa</taxon>
        <taxon>Ecdysozoa</taxon>
        <taxon>Arthropoda</taxon>
        <taxon>Hexapoda</taxon>
        <taxon>Insecta</taxon>
        <taxon>Pterygota</taxon>
        <taxon>Neoptera</taxon>
        <taxon>Endopterygota</taxon>
        <taxon>Coleoptera</taxon>
        <taxon>Polyphaga</taxon>
        <taxon>Cucujiformia</taxon>
        <taxon>Tenebrionidae</taxon>
        <taxon>Zophobas</taxon>
    </lineage>
</organism>
<dbReference type="AlphaFoldDB" id="A0AA38IAK5"/>
<name>A0AA38IAK5_9CUCU</name>
<protein>
    <submittedName>
        <fullName evidence="1">Uncharacterized protein</fullName>
    </submittedName>
</protein>
<keyword evidence="2" id="KW-1185">Reference proteome</keyword>
<accession>A0AA38IAK5</accession>
<sequence length="124" mass="14538">MRDTIETRQYLRKKEFGNSAGFKKTTIKPEITRRQHLIPTLHPLRCHHCRFTCSRNRIKRDGQSIASTVITALETLGMDSLSLAFVKTRLLDHEIKLQREDNYSPKGLKNEQLLFIAKTQWESR</sequence>
<proteinExistence type="predicted"/>
<evidence type="ECO:0000313" key="1">
    <source>
        <dbReference type="EMBL" id="KAJ3651886.1"/>
    </source>
</evidence>
<dbReference type="Proteomes" id="UP001168821">
    <property type="component" value="Unassembled WGS sequence"/>
</dbReference>